<feature type="compositionally biased region" description="Low complexity" evidence="1">
    <location>
        <begin position="1184"/>
        <end position="1193"/>
    </location>
</feature>
<name>A0A8T1CM51_9STRA</name>
<feature type="compositionally biased region" description="Basic and acidic residues" evidence="1">
    <location>
        <begin position="1172"/>
        <end position="1183"/>
    </location>
</feature>
<accession>A0A8T1CM51</accession>
<dbReference type="InterPro" id="IPR039877">
    <property type="entry name" value="TMEM131-like"/>
</dbReference>
<dbReference type="GO" id="GO:0016020">
    <property type="term" value="C:membrane"/>
    <property type="evidence" value="ECO:0007669"/>
    <property type="project" value="TreeGrafter"/>
</dbReference>
<feature type="region of interest" description="Disordered" evidence="1">
    <location>
        <begin position="1114"/>
        <end position="1152"/>
    </location>
</feature>
<gene>
    <name evidence="4" type="ORF">PC113_g9283</name>
    <name evidence="5" type="ORF">PC115_g8196</name>
</gene>
<evidence type="ECO:0000256" key="3">
    <source>
        <dbReference type="SAM" id="SignalP"/>
    </source>
</evidence>
<feature type="compositionally biased region" description="Low complexity" evidence="1">
    <location>
        <begin position="1339"/>
        <end position="1353"/>
    </location>
</feature>
<feature type="chain" id="PRO_5036435343" description="Transmembrane protein" evidence="3">
    <location>
        <begin position="42"/>
        <end position="1439"/>
    </location>
</feature>
<feature type="signal peptide" evidence="3">
    <location>
        <begin position="1"/>
        <end position="41"/>
    </location>
</feature>
<keyword evidence="2" id="KW-1133">Transmembrane helix</keyword>
<keyword evidence="2" id="KW-0472">Membrane</keyword>
<dbReference type="EMBL" id="RCMI01000208">
    <property type="protein sequence ID" value="KAG2925613.1"/>
    <property type="molecule type" value="Genomic_DNA"/>
</dbReference>
<evidence type="ECO:0000313" key="5">
    <source>
        <dbReference type="EMBL" id="KAG2925613.1"/>
    </source>
</evidence>
<dbReference type="EMBL" id="RCMG01000230">
    <property type="protein sequence ID" value="KAG2859048.1"/>
    <property type="molecule type" value="Genomic_DNA"/>
</dbReference>
<evidence type="ECO:0008006" key="7">
    <source>
        <dbReference type="Google" id="ProtNLM"/>
    </source>
</evidence>
<dbReference type="VEuPathDB" id="FungiDB:PC110_g2450"/>
<organism evidence="5 6">
    <name type="scientific">Phytophthora cactorum</name>
    <dbReference type="NCBI Taxonomy" id="29920"/>
    <lineage>
        <taxon>Eukaryota</taxon>
        <taxon>Sar</taxon>
        <taxon>Stramenopiles</taxon>
        <taxon>Oomycota</taxon>
        <taxon>Peronosporomycetes</taxon>
        <taxon>Peronosporales</taxon>
        <taxon>Peronosporaceae</taxon>
        <taxon>Phytophthora</taxon>
    </lineage>
</organism>
<evidence type="ECO:0000256" key="2">
    <source>
        <dbReference type="SAM" id="Phobius"/>
    </source>
</evidence>
<dbReference type="PANTHER" id="PTHR22050:SF0">
    <property type="entry name" value="TRANSMEMBRANE PROTEIN 131 HOMOLOG"/>
    <property type="match status" value="1"/>
</dbReference>
<keyword evidence="2" id="KW-0812">Transmembrane</keyword>
<feature type="region of interest" description="Disordered" evidence="1">
    <location>
        <begin position="1172"/>
        <end position="1211"/>
    </location>
</feature>
<dbReference type="Proteomes" id="UP000774804">
    <property type="component" value="Unassembled WGS sequence"/>
</dbReference>
<feature type="region of interest" description="Disordered" evidence="1">
    <location>
        <begin position="1289"/>
        <end position="1314"/>
    </location>
</feature>
<proteinExistence type="predicted"/>
<protein>
    <recommendedName>
        <fullName evidence="7">Transmembrane protein</fullName>
    </recommendedName>
</protein>
<evidence type="ECO:0000313" key="4">
    <source>
        <dbReference type="EMBL" id="KAG2859048.1"/>
    </source>
</evidence>
<feature type="transmembrane region" description="Helical" evidence="2">
    <location>
        <begin position="1006"/>
        <end position="1029"/>
    </location>
</feature>
<feature type="compositionally biased region" description="Low complexity" evidence="1">
    <location>
        <begin position="1289"/>
        <end position="1298"/>
    </location>
</feature>
<dbReference type="PANTHER" id="PTHR22050">
    <property type="entry name" value="RW1 PROTEIN HOMOLOG"/>
    <property type="match status" value="1"/>
</dbReference>
<evidence type="ECO:0000313" key="6">
    <source>
        <dbReference type="Proteomes" id="UP000774804"/>
    </source>
</evidence>
<sequence>MRTSGGAGASLRRLRDAPPGHLHPLPIWLLILLLLCSLVAAEPASQPAQQRREWSPQIPLESQVTVGADGIATSRGAGRRRSDGLSITRSIPVDTGIAPDAAVDDQAIKFTPARVDLGRVETCSPQRYYVGVENRGRVSVRLDGADFTHEGFSLANDVRGIRLDPGDRFNVQFVFLPSEEEPKGVDAHLRVLTTSGLFSLPISSSEVVTNRYGVRAIRASVPVGVRFGQSLQFINPLNYTIRITEVYALDSFVHIDLLNGSNWIGSRWPREDDDKEAQEVPGEYDPQFDYIRRADRGAWDMPAGTTSPLIKVSLQKNMPAGVYFTFIHIAADKLRLLMVPVRITVLKPGIHIEPKELDLGMLTDLHDDVHREVSFTLYNTGLNPIEILELKVLESNLIVSAELWGRSSVIPPRTQVSNALAIQIRVDKEITGNCFASLMLKTNASSSELGQRRLKLYGRVAHVEFSVNVMAQDILGELTVPVITVETPIEIFHLYVRLRSVQGTIEPVTPAIVLPSMFPGRTQVIHIHYRNTFEHAVTPLMATISSSNLKILSMRDAIAPKRVESVLDVLFSPAESSKCSDAVFLVDCLIPLPDTVHEQACEQLSDYGEFVDKRDLEALRRRDAFWGKMQESDHQSTVEAQVHLQTDIMEDVAEVTIKALLERPVVTASLHLSNNASRMIERTEFELTELLDRSYVFINVRNPSNISIQMELTIAETDQTLFYSCSEELNEDERSDHNRNGDTEDNSEGISALCLAEWKAATADAVALQRDRHVDIYVPPFYVQRRIIQVSAGEEAQLGPIYYLPSKVQEVATTVFVRNDLSHIEPVQLLARSGKGTLDLLVDTPADSSKPRFDEENIAEDCALFGCNGILHFSLTHDDALTDYTQDAGFLLSNTGPFGLVVRTMNVEPPSWTSDAASRMSDFLVTLEEFPGQNDKNGKVVLSPGTTARFRVSFRASCFAARVASWLIIDTSDTIKRIQLQGTITTDAAFSCLRSRMAPPLRNACLYAWIIAAMVTVITMLYTVLLLVYDAWTHEAVPHVQLFNLAAKTDSTSTEMATNEDITFSNMEGEGKLPPLKLASFNRLLEDMEQTAFTPSARVVTPAVSHLLEQRRKGLHSSVRTGNVHVNEEPSFSLRDVQEEAENESGASNLSASAPQNVFSVIKLLEDINDRKRSELSSDERSSESPASSSHSSIVQPDAEESSRDAHFPQLSFGSLDDQRKLGTGSALHAAIDTNSTKTAEEAFEAFKSLSTRWRSEDWQNNLNEPPSPSLSGNFSDWNGTLSLNTLGNGLLGSTDTGNQRDETVRSGNRSESSSFIGAAPRLYLNEFAAFDAPGARLSTGTTPKSTSKKAPPGFTPADAKPLEARAAFERLRSRTTPSVPTVSSSNDGFGGNSVFASKLPLFGPALPPTNDDRVMLGSVGRIGSGRLKGLHGLDAPTK</sequence>
<feature type="region of interest" description="Disordered" evidence="1">
    <location>
        <begin position="1336"/>
        <end position="1359"/>
    </location>
</feature>
<keyword evidence="3" id="KW-0732">Signal</keyword>
<evidence type="ECO:0000256" key="1">
    <source>
        <dbReference type="SAM" id="MobiDB-lite"/>
    </source>
</evidence>
<dbReference type="Proteomes" id="UP000735874">
    <property type="component" value="Unassembled WGS sequence"/>
</dbReference>
<reference evidence="5" key="1">
    <citation type="submission" date="2018-10" db="EMBL/GenBank/DDBJ databases">
        <title>Effector identification in a new, highly contiguous assembly of the strawberry crown rot pathogen Phytophthora cactorum.</title>
        <authorList>
            <person name="Armitage A.D."/>
            <person name="Nellist C.F."/>
            <person name="Bates H."/>
            <person name="Vickerstaff R.J."/>
            <person name="Harrison R.J."/>
        </authorList>
    </citation>
    <scope>NUCLEOTIDE SEQUENCE</scope>
    <source>
        <strain evidence="4">15-7</strain>
        <strain evidence="5">4032</strain>
    </source>
</reference>
<comment type="caution">
    <text evidence="5">The sequence shown here is derived from an EMBL/GenBank/DDBJ whole genome shotgun (WGS) entry which is preliminary data.</text>
</comment>